<dbReference type="EMBL" id="NBXB01000034">
    <property type="protein sequence ID" value="RFA13609.1"/>
    <property type="molecule type" value="Genomic_DNA"/>
</dbReference>
<evidence type="ECO:0000256" key="1">
    <source>
        <dbReference type="SAM" id="MobiDB-lite"/>
    </source>
</evidence>
<name>A0A3E0VVU3_9MICO</name>
<dbReference type="PANTHER" id="PTHR39158:SF1">
    <property type="entry name" value="DNAJ HOMOLOG SUBFAMILY C MEMBER 28"/>
    <property type="match status" value="1"/>
</dbReference>
<evidence type="ECO:0000259" key="2">
    <source>
        <dbReference type="Pfam" id="PF09350"/>
    </source>
</evidence>
<dbReference type="InterPro" id="IPR018961">
    <property type="entry name" value="DnaJ_homolog_subfam-C_membr-28"/>
</dbReference>
<dbReference type="PANTHER" id="PTHR39158">
    <property type="entry name" value="OS08G0560600 PROTEIN"/>
    <property type="match status" value="1"/>
</dbReference>
<comment type="caution">
    <text evidence="3">The sequence shown here is derived from an EMBL/GenBank/DDBJ whole genome shotgun (WGS) entry which is preliminary data.</text>
</comment>
<evidence type="ECO:0000313" key="3">
    <source>
        <dbReference type="EMBL" id="RFA13609.1"/>
    </source>
</evidence>
<dbReference type="Proteomes" id="UP000256541">
    <property type="component" value="Unassembled WGS sequence"/>
</dbReference>
<accession>A0A3E0VVU3</accession>
<feature type="region of interest" description="Disordered" evidence="1">
    <location>
        <begin position="1"/>
        <end position="56"/>
    </location>
</feature>
<proteinExistence type="predicted"/>
<gene>
    <name evidence="3" type="ORF">B7R22_13220</name>
</gene>
<dbReference type="AlphaFoldDB" id="A0A3E0VVU3"/>
<reference evidence="3 4" key="1">
    <citation type="submission" date="2017-04" db="EMBL/GenBank/DDBJ databases">
        <title>Comparative genome analysis of Subtercola boreus.</title>
        <authorList>
            <person name="Cho Y.-J."/>
            <person name="Cho A."/>
            <person name="Kim O.-S."/>
            <person name="Lee J.-I."/>
        </authorList>
    </citation>
    <scope>NUCLEOTIDE SEQUENCE [LARGE SCALE GENOMIC DNA]</scope>
    <source>
        <strain evidence="3 4">P27479</strain>
    </source>
</reference>
<protein>
    <recommendedName>
        <fullName evidence="2">DnaJ homologue subfamily C member 28 conserved domain-containing protein</fullName>
    </recommendedName>
</protein>
<organism evidence="3 4">
    <name type="scientific">Subtercola boreus</name>
    <dbReference type="NCBI Taxonomy" id="120213"/>
    <lineage>
        <taxon>Bacteria</taxon>
        <taxon>Bacillati</taxon>
        <taxon>Actinomycetota</taxon>
        <taxon>Actinomycetes</taxon>
        <taxon>Micrococcales</taxon>
        <taxon>Microbacteriaceae</taxon>
        <taxon>Subtercola</taxon>
    </lineage>
</organism>
<dbReference type="InterPro" id="IPR052573">
    <property type="entry name" value="DnaJ_C_subfamily_28"/>
</dbReference>
<dbReference type="Pfam" id="PF09350">
    <property type="entry name" value="DJC28_CD"/>
    <property type="match status" value="1"/>
</dbReference>
<feature type="domain" description="DnaJ homologue subfamily C member 28 conserved" evidence="2">
    <location>
        <begin position="71"/>
        <end position="137"/>
    </location>
</feature>
<sequence>MRRGSTVSAAKPRLGDMSGSRKRSDSRLNVARFQVDGSLQGDGKAEAGKAEAEDDTALAGQRSMEARAQYVEISIQQAMRRGEFDNLPGSGKPLRNLHDAYDPNWWIKQKIERENITGLGPPALTLRSESAGLDEKVDAAPSEKRVRELLDDFNARVVEARRQLKGGPPVVTATRDVEAEIERWRERRDARFVAYEQQRAADEAAYRSLPWRERRRARRPGA</sequence>
<evidence type="ECO:0000313" key="4">
    <source>
        <dbReference type="Proteomes" id="UP000256541"/>
    </source>
</evidence>